<dbReference type="Pfam" id="PF11779">
    <property type="entry name" value="SPT_ssu-like"/>
    <property type="match status" value="1"/>
</dbReference>
<dbReference type="GO" id="GO:0005789">
    <property type="term" value="C:endoplasmic reticulum membrane"/>
    <property type="evidence" value="ECO:0007669"/>
    <property type="project" value="UniProtKB-SubCell"/>
</dbReference>
<evidence type="ECO:0000256" key="8">
    <source>
        <dbReference type="ARBA" id="ARBA00023136"/>
    </source>
</evidence>
<evidence type="ECO:0000256" key="5">
    <source>
        <dbReference type="ARBA" id="ARBA00022919"/>
    </source>
</evidence>
<evidence type="ECO:0000313" key="11">
    <source>
        <dbReference type="Proteomes" id="UP000025227"/>
    </source>
</evidence>
<keyword evidence="5" id="KW-0746">Sphingolipid metabolism</keyword>
<evidence type="ECO:0000256" key="1">
    <source>
        <dbReference type="ARBA" id="ARBA00004477"/>
    </source>
</evidence>
<dbReference type="GO" id="GO:0046513">
    <property type="term" value="P:ceramide biosynthetic process"/>
    <property type="evidence" value="ECO:0007669"/>
    <property type="project" value="TreeGrafter"/>
</dbReference>
<keyword evidence="6 10" id="KW-1133">Transmembrane helix</keyword>
<protein>
    <submittedName>
        <fullName evidence="12">Serine palmitoyltransferase small subunit B</fullName>
    </submittedName>
</protein>
<evidence type="ECO:0000256" key="2">
    <source>
        <dbReference type="ARBA" id="ARBA00005189"/>
    </source>
</evidence>
<keyword evidence="7" id="KW-0443">Lipid metabolism</keyword>
<dbReference type="GO" id="GO:0017059">
    <property type="term" value="C:serine palmitoyltransferase complex"/>
    <property type="evidence" value="ECO:0007669"/>
    <property type="project" value="TreeGrafter"/>
</dbReference>
<keyword evidence="11" id="KW-1185">Reference proteome</keyword>
<evidence type="ECO:0000256" key="7">
    <source>
        <dbReference type="ARBA" id="ARBA00023098"/>
    </source>
</evidence>
<dbReference type="AlphaFoldDB" id="A0A7I4YLB4"/>
<dbReference type="PANTHER" id="PTHR47084">
    <property type="entry name" value="SERINE PALMITOYLTRANSFERASE SMALL SUBUNIT A"/>
    <property type="match status" value="1"/>
</dbReference>
<dbReference type="OMA" id="WLYLQYC"/>
<name>A0A7I4YLB4_HAECO</name>
<dbReference type="InterPro" id="IPR051900">
    <property type="entry name" value="SPT_small_subunit"/>
</dbReference>
<evidence type="ECO:0000256" key="6">
    <source>
        <dbReference type="ARBA" id="ARBA00022989"/>
    </source>
</evidence>
<evidence type="ECO:0000313" key="12">
    <source>
        <dbReference type="WBParaSite" id="HCON_00107790-00001"/>
    </source>
</evidence>
<comment type="pathway">
    <text evidence="2">Lipid metabolism.</text>
</comment>
<keyword evidence="4" id="KW-0256">Endoplasmic reticulum</keyword>
<keyword evidence="8 10" id="KW-0472">Membrane</keyword>
<dbReference type="WBParaSite" id="HCON_00107790-00001">
    <property type="protein sequence ID" value="HCON_00107790-00001"/>
    <property type="gene ID" value="HCON_00107790"/>
</dbReference>
<organism evidence="11 12">
    <name type="scientific">Haemonchus contortus</name>
    <name type="common">Barber pole worm</name>
    <dbReference type="NCBI Taxonomy" id="6289"/>
    <lineage>
        <taxon>Eukaryota</taxon>
        <taxon>Metazoa</taxon>
        <taxon>Ecdysozoa</taxon>
        <taxon>Nematoda</taxon>
        <taxon>Chromadorea</taxon>
        <taxon>Rhabditida</taxon>
        <taxon>Rhabditina</taxon>
        <taxon>Rhabditomorpha</taxon>
        <taxon>Strongyloidea</taxon>
        <taxon>Trichostrongylidae</taxon>
        <taxon>Haemonchus</taxon>
    </lineage>
</organism>
<proteinExistence type="inferred from homology"/>
<sequence>MSDPVTRPREIKTVHGLEWLYLQYCLVTGLYMLEPWERKLFTCVAVLSVSIVAALVLYAGKVLSF</sequence>
<dbReference type="PANTHER" id="PTHR47084:SF1">
    <property type="entry name" value="SERINE PALMITOYLTRANSFERASE SMALL SUBUNIT A"/>
    <property type="match status" value="1"/>
</dbReference>
<evidence type="ECO:0000256" key="3">
    <source>
        <dbReference type="ARBA" id="ARBA00022692"/>
    </source>
</evidence>
<comment type="subcellular location">
    <subcellularLocation>
        <location evidence="1">Endoplasmic reticulum membrane</location>
        <topology evidence="1">Multi-pass membrane protein</topology>
    </subcellularLocation>
</comment>
<evidence type="ECO:0000256" key="10">
    <source>
        <dbReference type="SAM" id="Phobius"/>
    </source>
</evidence>
<accession>A0A7I4YLB4</accession>
<feature type="transmembrane region" description="Helical" evidence="10">
    <location>
        <begin position="40"/>
        <end position="60"/>
    </location>
</feature>
<dbReference type="Proteomes" id="UP000025227">
    <property type="component" value="Unplaced"/>
</dbReference>
<evidence type="ECO:0000256" key="4">
    <source>
        <dbReference type="ARBA" id="ARBA00022824"/>
    </source>
</evidence>
<dbReference type="OrthoDB" id="10003551at2759"/>
<evidence type="ECO:0000256" key="9">
    <source>
        <dbReference type="ARBA" id="ARBA00038370"/>
    </source>
</evidence>
<dbReference type="GO" id="GO:0004758">
    <property type="term" value="F:serine C-palmitoyltransferase activity"/>
    <property type="evidence" value="ECO:0007669"/>
    <property type="project" value="TreeGrafter"/>
</dbReference>
<keyword evidence="3 10" id="KW-0812">Transmembrane</keyword>
<dbReference type="InterPro" id="IPR024512">
    <property type="entry name" value="Ser_palmitoyltrfase_ssu-like"/>
</dbReference>
<reference evidence="12" key="1">
    <citation type="submission" date="2020-12" db="UniProtKB">
        <authorList>
            <consortium name="WormBaseParasite"/>
        </authorList>
    </citation>
    <scope>IDENTIFICATION</scope>
    <source>
        <strain evidence="12">MHco3</strain>
    </source>
</reference>
<comment type="similarity">
    <text evidence="9">Belongs to the SPTSS family. SPTSSA subfamily.</text>
</comment>